<accession>A0ABQ9HHB5</accession>
<dbReference type="EMBL" id="JARBHB010000005">
    <property type="protein sequence ID" value="KAJ8883373.1"/>
    <property type="molecule type" value="Genomic_DNA"/>
</dbReference>
<dbReference type="InterPro" id="IPR022242">
    <property type="entry name" value="TNP-like_C"/>
</dbReference>
<evidence type="ECO:0000313" key="4">
    <source>
        <dbReference type="Proteomes" id="UP001159363"/>
    </source>
</evidence>
<evidence type="ECO:0000313" key="3">
    <source>
        <dbReference type="EMBL" id="KAJ8883373.1"/>
    </source>
</evidence>
<evidence type="ECO:0000256" key="1">
    <source>
        <dbReference type="SAM" id="MobiDB-lite"/>
    </source>
</evidence>
<feature type="region of interest" description="Disordered" evidence="1">
    <location>
        <begin position="67"/>
        <end position="90"/>
    </location>
</feature>
<evidence type="ECO:0000259" key="2">
    <source>
        <dbReference type="Pfam" id="PF12596"/>
    </source>
</evidence>
<dbReference type="Proteomes" id="UP001159363">
    <property type="component" value="Chromosome 4"/>
</dbReference>
<feature type="compositionally biased region" description="Polar residues" evidence="1">
    <location>
        <begin position="70"/>
        <end position="81"/>
    </location>
</feature>
<dbReference type="Pfam" id="PF12596">
    <property type="entry name" value="Tnp_P_element_C"/>
    <property type="match status" value="1"/>
</dbReference>
<keyword evidence="4" id="KW-1185">Reference proteome</keyword>
<name>A0ABQ9HHB5_9NEOP</name>
<organism evidence="3 4">
    <name type="scientific">Dryococelus australis</name>
    <dbReference type="NCBI Taxonomy" id="614101"/>
    <lineage>
        <taxon>Eukaryota</taxon>
        <taxon>Metazoa</taxon>
        <taxon>Ecdysozoa</taxon>
        <taxon>Arthropoda</taxon>
        <taxon>Hexapoda</taxon>
        <taxon>Insecta</taxon>
        <taxon>Pterygota</taxon>
        <taxon>Neoptera</taxon>
        <taxon>Polyneoptera</taxon>
        <taxon>Phasmatodea</taxon>
        <taxon>Verophasmatodea</taxon>
        <taxon>Anareolatae</taxon>
        <taxon>Phasmatidae</taxon>
        <taxon>Eurycanthinae</taxon>
        <taxon>Dryococelus</taxon>
    </lineage>
</organism>
<gene>
    <name evidence="3" type="ORF">PR048_015216</name>
</gene>
<reference evidence="3 4" key="1">
    <citation type="submission" date="2023-02" db="EMBL/GenBank/DDBJ databases">
        <title>LHISI_Scaffold_Assembly.</title>
        <authorList>
            <person name="Stuart O.P."/>
            <person name="Cleave R."/>
            <person name="Magrath M.J.L."/>
            <person name="Mikheyev A.S."/>
        </authorList>
    </citation>
    <scope>NUCLEOTIDE SEQUENCE [LARGE SCALE GENOMIC DNA]</scope>
    <source>
        <strain evidence="3">Daus_M_001</strain>
        <tissue evidence="3">Leg muscle</tissue>
    </source>
</reference>
<sequence length="610" mass="67849">MLFVDGFLEDLPFHPYVLDAALNQPHSSLVDSQDLYQPKPLNCTSQLNNAWKLAVAPSNQLVLKRGVGKPTSQEDLQSSHGRSLYTPDLNRTKGGLNDHATAINEIYRVRMIIAGKSPGVVQAGRNTLNIDSVSEEYTVNDVLKTASVFIEFENNREIEDSDCLPDTQLSPFDESQISEECNEDGLRYLAGWVAKKFLRQFPDLEVRSHKTKVFWIAYIDEFCFRATRSWPSSCTTSCAPRGSYCYVAISSCDKPHPHLLTSPSANLELTRLDETYGKRITKLWCCQQAAGLLLEMFTALWGNPHIPKRELKHGSETELWATVSYLHGTPWRRQAEFLIVSEEICAALNNEVLRADEDEVRIQKVVQNKIALLTMWVELGKHYRILNNQMSERGLIANVGLPKLGGILQRTEWSGKTSASFHLLPSMARISADNPMQAIVSSYTGRVPTLACWLFTVSGGAVARALASHHGDPGSIHAGFTPGFFSCGNRAGRCRLPASFFGVLPFPRPCIPAQLYLRISIHLVSGDDGHLRVPAGKPVTRRGLPRPGFPSTQGFSFIEALDVNFRVQWVDRIVTSRLSPPMAAKGFSSHPRLTQTGLRRTFPYGIPVSS</sequence>
<feature type="domain" description="Transposable element P transposase-like C-terminal" evidence="2">
    <location>
        <begin position="141"/>
        <end position="209"/>
    </location>
</feature>
<proteinExistence type="predicted"/>
<protein>
    <recommendedName>
        <fullName evidence="2">Transposable element P transposase-like C-terminal domain-containing protein</fullName>
    </recommendedName>
</protein>
<comment type="caution">
    <text evidence="3">The sequence shown here is derived from an EMBL/GenBank/DDBJ whole genome shotgun (WGS) entry which is preliminary data.</text>
</comment>